<evidence type="ECO:0000313" key="2">
    <source>
        <dbReference type="EMBL" id="KND97762.1"/>
    </source>
</evidence>
<dbReference type="Proteomes" id="UP000037122">
    <property type="component" value="Unassembled WGS sequence"/>
</dbReference>
<dbReference type="EMBL" id="LGST01000041">
    <property type="protein sequence ID" value="KND97762.1"/>
    <property type="molecule type" value="Genomic_DNA"/>
</dbReference>
<dbReference type="VEuPathDB" id="FungiDB:QG37_06172"/>
<organism evidence="2 3">
    <name type="scientific">Candidozyma auris</name>
    <name type="common">Yeast</name>
    <name type="synonym">Candida auris</name>
    <dbReference type="NCBI Taxonomy" id="498019"/>
    <lineage>
        <taxon>Eukaryota</taxon>
        <taxon>Fungi</taxon>
        <taxon>Dikarya</taxon>
        <taxon>Ascomycota</taxon>
        <taxon>Saccharomycotina</taxon>
        <taxon>Pichiomycetes</taxon>
        <taxon>Metschnikowiaceae</taxon>
        <taxon>Candidozyma</taxon>
    </lineage>
</organism>
<dbReference type="AlphaFoldDB" id="A0A0L0NU95"/>
<evidence type="ECO:0000313" key="3">
    <source>
        <dbReference type="Proteomes" id="UP000037122"/>
    </source>
</evidence>
<evidence type="ECO:0000256" key="1">
    <source>
        <dbReference type="SAM" id="MobiDB-lite"/>
    </source>
</evidence>
<name>A0A0L0NU95_CANAR</name>
<feature type="region of interest" description="Disordered" evidence="1">
    <location>
        <begin position="40"/>
        <end position="91"/>
    </location>
</feature>
<accession>A0A0L0NU95</accession>
<sequence length="91" mass="10071">MTGGWPEKSDQNSIVFDCGNHPISYIMLSSQASIPEANACDNGRWESEQGRRNSQGTKADNVRHAQRLSGRASSNDPLTKGNLHNNAWRMN</sequence>
<feature type="compositionally biased region" description="Polar residues" evidence="1">
    <location>
        <begin position="71"/>
        <end position="85"/>
    </location>
</feature>
<gene>
    <name evidence="2" type="ORF">QG37_06172</name>
</gene>
<protein>
    <submittedName>
        <fullName evidence="2">Uncharacterized protein</fullName>
    </submittedName>
</protein>
<proteinExistence type="predicted"/>
<reference evidence="3" key="1">
    <citation type="journal article" date="2015" name="BMC Genomics">
        <title>Draft genome of a commonly misdiagnosed multidrug resistant pathogen Candida auris.</title>
        <authorList>
            <person name="Chatterjee S."/>
            <person name="Alampalli S.V."/>
            <person name="Nageshan R.K."/>
            <person name="Chettiar S.T."/>
            <person name="Joshi S."/>
            <person name="Tatu U.S."/>
        </authorList>
    </citation>
    <scope>NUCLEOTIDE SEQUENCE [LARGE SCALE GENOMIC DNA]</scope>
    <source>
        <strain evidence="3">6684</strain>
    </source>
</reference>
<comment type="caution">
    <text evidence="2">The sequence shown here is derived from an EMBL/GenBank/DDBJ whole genome shotgun (WGS) entry which is preliminary data.</text>
</comment>